<evidence type="ECO:0000256" key="6">
    <source>
        <dbReference type="ARBA" id="ARBA00023242"/>
    </source>
</evidence>
<dbReference type="GO" id="GO:0070525">
    <property type="term" value="P:tRNA threonylcarbamoyladenosine metabolic process"/>
    <property type="evidence" value="ECO:0007669"/>
    <property type="project" value="TreeGrafter"/>
</dbReference>
<dbReference type="InterPro" id="IPR015419">
    <property type="entry name" value="CTAG/Pcc1"/>
</dbReference>
<dbReference type="HOGENOM" id="CLU_113770_4_1_1"/>
<accession>A0A074SRP1</accession>
<organism evidence="7 8">
    <name type="scientific">Rhizoctonia solani 123E</name>
    <dbReference type="NCBI Taxonomy" id="1423351"/>
    <lineage>
        <taxon>Eukaryota</taxon>
        <taxon>Fungi</taxon>
        <taxon>Dikarya</taxon>
        <taxon>Basidiomycota</taxon>
        <taxon>Agaricomycotina</taxon>
        <taxon>Agaricomycetes</taxon>
        <taxon>Cantharellales</taxon>
        <taxon>Ceratobasidiaceae</taxon>
        <taxon>Rhizoctonia</taxon>
    </lineage>
</organism>
<comment type="subcellular location">
    <subcellularLocation>
        <location evidence="2">Cytoplasm</location>
    </subcellularLocation>
    <subcellularLocation>
        <location evidence="1">Nucleus</location>
    </subcellularLocation>
</comment>
<comment type="similarity">
    <text evidence="3">Belongs to the CTAG/PCC1 family.</text>
</comment>
<dbReference type="EMBL" id="AZST01000094">
    <property type="protein sequence ID" value="KEP52662.1"/>
    <property type="molecule type" value="Genomic_DNA"/>
</dbReference>
<protein>
    <submittedName>
        <fullName evidence="7">Transcription factor Pcc1</fullName>
    </submittedName>
</protein>
<evidence type="ECO:0000313" key="8">
    <source>
        <dbReference type="Proteomes" id="UP000027456"/>
    </source>
</evidence>
<reference evidence="7 8" key="1">
    <citation type="submission" date="2013-12" db="EMBL/GenBank/DDBJ databases">
        <authorList>
            <person name="Cubeta M."/>
            <person name="Pakala S."/>
            <person name="Fedorova N."/>
            <person name="Thomas E."/>
            <person name="Dean R."/>
            <person name="Jabaji S."/>
            <person name="Neate S."/>
            <person name="Toda T."/>
            <person name="Tavantzis S."/>
            <person name="Vilgalys R."/>
            <person name="Bharathan N."/>
            <person name="Pakala S."/>
            <person name="Losada L.S."/>
            <person name="Zafar N."/>
            <person name="Nierman W."/>
        </authorList>
    </citation>
    <scope>NUCLEOTIDE SEQUENCE [LARGE SCALE GENOMIC DNA]</scope>
    <source>
        <strain evidence="7 8">123E</strain>
    </source>
</reference>
<keyword evidence="6" id="KW-0539">Nucleus</keyword>
<evidence type="ECO:0000313" key="7">
    <source>
        <dbReference type="EMBL" id="KEP52662.1"/>
    </source>
</evidence>
<dbReference type="Proteomes" id="UP000027456">
    <property type="component" value="Unassembled WGS sequence"/>
</dbReference>
<dbReference type="GO" id="GO:0005737">
    <property type="term" value="C:cytoplasm"/>
    <property type="evidence" value="ECO:0007669"/>
    <property type="project" value="UniProtKB-SubCell"/>
</dbReference>
<gene>
    <name evidence="7" type="ORF">V565_042170</name>
</gene>
<dbReference type="PANTHER" id="PTHR31283">
    <property type="entry name" value="EKC/KEOPS COMPLEX SUBUNIT PCC1 FAMILY MEMBER"/>
    <property type="match status" value="1"/>
</dbReference>
<dbReference type="GO" id="GO:0008033">
    <property type="term" value="P:tRNA processing"/>
    <property type="evidence" value="ECO:0007669"/>
    <property type="project" value="UniProtKB-KW"/>
</dbReference>
<dbReference type="AlphaFoldDB" id="A0A074SRP1"/>
<dbReference type="FunFam" id="3.30.310.50:FF:000005">
    <property type="entry name" value="L antigen family member 3"/>
    <property type="match status" value="1"/>
</dbReference>
<keyword evidence="5" id="KW-0819">tRNA processing</keyword>
<dbReference type="PANTHER" id="PTHR31283:SF5">
    <property type="entry name" value="EKC_KEOPS COMPLEX SUBUNIT LAGE3"/>
    <property type="match status" value="1"/>
</dbReference>
<dbReference type="Pfam" id="PF09341">
    <property type="entry name" value="Pcc1"/>
    <property type="match status" value="1"/>
</dbReference>
<dbReference type="GO" id="GO:0000408">
    <property type="term" value="C:EKC/KEOPS complex"/>
    <property type="evidence" value="ECO:0007669"/>
    <property type="project" value="TreeGrafter"/>
</dbReference>
<dbReference type="GO" id="GO:0005634">
    <property type="term" value="C:nucleus"/>
    <property type="evidence" value="ECO:0007669"/>
    <property type="project" value="UniProtKB-SubCell"/>
</dbReference>
<evidence type="ECO:0000256" key="3">
    <source>
        <dbReference type="ARBA" id="ARBA00007073"/>
    </source>
</evidence>
<comment type="caution">
    <text evidence="7">The sequence shown here is derived from an EMBL/GenBank/DDBJ whole genome shotgun (WGS) entry which is preliminary data.</text>
</comment>
<evidence type="ECO:0000256" key="5">
    <source>
        <dbReference type="ARBA" id="ARBA00022694"/>
    </source>
</evidence>
<proteinExistence type="inferred from homology"/>
<dbReference type="Gene3D" id="3.30.310.50">
    <property type="entry name" value="Alpha-D-phosphohexomutase, C-terminal domain"/>
    <property type="match status" value="1"/>
</dbReference>
<evidence type="ECO:0000256" key="4">
    <source>
        <dbReference type="ARBA" id="ARBA00022490"/>
    </source>
</evidence>
<keyword evidence="4" id="KW-0963">Cytoplasm</keyword>
<evidence type="ECO:0000256" key="1">
    <source>
        <dbReference type="ARBA" id="ARBA00004123"/>
    </source>
</evidence>
<evidence type="ECO:0000256" key="2">
    <source>
        <dbReference type="ARBA" id="ARBA00004496"/>
    </source>
</evidence>
<sequence length="118" mass="12852">MATDSNKWHTITVRVPFLSPAHASIAQRTIQVDKELQPHAVKRALAVEGDVLVATFSTLTLRLARLTLNGFLENVDLVSRTLMQFGDHASSIHSQVPQIDASLLAVDARSGVDILTPK</sequence>
<dbReference type="OrthoDB" id="10025739at2759"/>
<keyword evidence="8" id="KW-1185">Reference proteome</keyword>
<name>A0A074SRP1_9AGAM</name>